<keyword evidence="2 3" id="KW-0802">TPR repeat</keyword>
<evidence type="ECO:0000256" key="4">
    <source>
        <dbReference type="SAM" id="MobiDB-lite"/>
    </source>
</evidence>
<dbReference type="PANTHER" id="PTHR40940">
    <property type="entry name" value="PROTEIN BATD-RELATED"/>
    <property type="match status" value="1"/>
</dbReference>
<proteinExistence type="predicted"/>
<evidence type="ECO:0000256" key="2">
    <source>
        <dbReference type="ARBA" id="ARBA00022803"/>
    </source>
</evidence>
<dbReference type="EMBL" id="PGXC01000023">
    <property type="protein sequence ID" value="PKK89199.1"/>
    <property type="molecule type" value="Genomic_DNA"/>
</dbReference>
<dbReference type="SMART" id="SM00028">
    <property type="entry name" value="TPR"/>
    <property type="match status" value="1"/>
</dbReference>
<dbReference type="Pfam" id="PF13584">
    <property type="entry name" value="BatD"/>
    <property type="match status" value="3"/>
</dbReference>
<keyword evidence="1" id="KW-0677">Repeat</keyword>
<feature type="compositionally biased region" description="Gly residues" evidence="4">
    <location>
        <begin position="178"/>
        <end position="189"/>
    </location>
</feature>
<reference evidence="6 7" key="1">
    <citation type="journal article" date="2017" name="ISME J.">
        <title>Potential for microbial H2 and metal transformations associated with novel bacteria and archaea in deep terrestrial subsurface sediments.</title>
        <authorList>
            <person name="Hernsdorf A.W."/>
            <person name="Amano Y."/>
            <person name="Miyakawa K."/>
            <person name="Ise K."/>
            <person name="Suzuki Y."/>
            <person name="Anantharaman K."/>
            <person name="Probst A."/>
            <person name="Burstein D."/>
            <person name="Thomas B.C."/>
            <person name="Banfield J.F."/>
        </authorList>
    </citation>
    <scope>NUCLEOTIDE SEQUENCE [LARGE SCALE GENOMIC DNA]</scope>
    <source>
        <strain evidence="6">HGW-Wallbacteria-1</strain>
    </source>
</reference>
<protein>
    <submittedName>
        <fullName evidence="6">Uncharacterized protein</fullName>
    </submittedName>
</protein>
<feature type="transmembrane region" description="Helical" evidence="5">
    <location>
        <begin position="701"/>
        <end position="718"/>
    </location>
</feature>
<dbReference type="InterPro" id="IPR013105">
    <property type="entry name" value="TPR_2"/>
</dbReference>
<name>A0A2N1PLK1_9BACT</name>
<feature type="compositionally biased region" description="Polar residues" evidence="4">
    <location>
        <begin position="130"/>
        <end position="147"/>
    </location>
</feature>
<dbReference type="AlphaFoldDB" id="A0A2N1PLK1"/>
<evidence type="ECO:0000256" key="3">
    <source>
        <dbReference type="PROSITE-ProRule" id="PRU00339"/>
    </source>
</evidence>
<organism evidence="6 7">
    <name type="scientific">Candidatus Wallbacteria bacterium HGW-Wallbacteria-1</name>
    <dbReference type="NCBI Taxonomy" id="2013854"/>
    <lineage>
        <taxon>Bacteria</taxon>
        <taxon>Candidatus Walliibacteriota</taxon>
    </lineage>
</organism>
<evidence type="ECO:0000256" key="5">
    <source>
        <dbReference type="SAM" id="Phobius"/>
    </source>
</evidence>
<accession>A0A2N1PLK1</accession>
<keyword evidence="5" id="KW-1133">Transmembrane helix</keyword>
<dbReference type="InterPro" id="IPR019734">
    <property type="entry name" value="TPR_rpt"/>
</dbReference>
<dbReference type="InterPro" id="IPR025738">
    <property type="entry name" value="BatD"/>
</dbReference>
<gene>
    <name evidence="6" type="ORF">CVV64_15430</name>
</gene>
<evidence type="ECO:0000313" key="6">
    <source>
        <dbReference type="EMBL" id="PKK89199.1"/>
    </source>
</evidence>
<evidence type="ECO:0000313" key="7">
    <source>
        <dbReference type="Proteomes" id="UP000233256"/>
    </source>
</evidence>
<dbReference type="InterPro" id="IPR011990">
    <property type="entry name" value="TPR-like_helical_dom_sf"/>
</dbReference>
<keyword evidence="5" id="KW-0812">Transmembrane</keyword>
<feature type="transmembrane region" description="Helical" evidence="5">
    <location>
        <begin position="835"/>
        <end position="856"/>
    </location>
</feature>
<dbReference type="PROSITE" id="PS50293">
    <property type="entry name" value="TPR_REGION"/>
    <property type="match status" value="1"/>
</dbReference>
<feature type="repeat" description="TPR" evidence="3">
    <location>
        <begin position="765"/>
        <end position="798"/>
    </location>
</feature>
<feature type="compositionally biased region" description="Low complexity" evidence="4">
    <location>
        <begin position="164"/>
        <end position="177"/>
    </location>
</feature>
<feature type="transmembrane region" description="Helical" evidence="5">
    <location>
        <begin position="522"/>
        <end position="540"/>
    </location>
</feature>
<dbReference type="Gene3D" id="2.30.30.40">
    <property type="entry name" value="SH3 Domains"/>
    <property type="match status" value="1"/>
</dbReference>
<feature type="region of interest" description="Disordered" evidence="4">
    <location>
        <begin position="130"/>
        <end position="200"/>
    </location>
</feature>
<dbReference type="Pfam" id="PF07719">
    <property type="entry name" value="TPR_2"/>
    <property type="match status" value="1"/>
</dbReference>
<dbReference type="PANTHER" id="PTHR40940:SF2">
    <property type="entry name" value="BATD"/>
    <property type="match status" value="1"/>
</dbReference>
<evidence type="ECO:0000256" key="1">
    <source>
        <dbReference type="ARBA" id="ARBA00022737"/>
    </source>
</evidence>
<dbReference type="Gene3D" id="1.25.40.10">
    <property type="entry name" value="Tetratricopeptide repeat domain"/>
    <property type="match status" value="1"/>
</dbReference>
<keyword evidence="5" id="KW-0472">Membrane</keyword>
<feature type="transmembrane region" description="Helical" evidence="5">
    <location>
        <begin position="868"/>
        <end position="892"/>
    </location>
</feature>
<dbReference type="SUPFAM" id="SSF48452">
    <property type="entry name" value="TPR-like"/>
    <property type="match status" value="1"/>
</dbReference>
<dbReference type="Proteomes" id="UP000233256">
    <property type="component" value="Unassembled WGS sequence"/>
</dbReference>
<dbReference type="PROSITE" id="PS50005">
    <property type="entry name" value="TPR"/>
    <property type="match status" value="1"/>
</dbReference>
<sequence length="959" mass="104227">MLTRIGRPVAFIALFMGLLFMAPICLAFDISASVDREMVEPGDNLVLTVTVSGQGQNLPQPSPPTADGFTFADVSSSSSFSFVNGKISASQVKSYVLIPASAGTHVIKPGSINVDGKVLQADPITVVVNQGRNSTASTGRGQVGNSTRGAVNASNGAAGGSGTGSVASRASSVSAGSSQGGGNGPGQTGSGSVNTGSGDSSYTADRTLMIECEVDRNKAYVNEQVVLTFRFYRARQLYRNPDYIPPTAKNFTLEQIGRQTSTRRVINGKTYQVEEIRYALFPLFSGVQTIDPARLTYYERVNSPATRRRSAFDDPFFDSFFNDSFMNGRFQKKELFTRPINIEVMPIPQEGRPADFSNCIGEYKVSALLEKDTVKANEPLSMKVMISGFGPPSAITEPNLNLPEGFSRYDSRETSGTGISNGRIQGQKTFEYAIIPRKEGVFTLPPVTFTYFNPTSGEYQTSSTREFRVKVLPGEQMTKIASTGPGVSAGKEVALLNEDIKFIKTGLKNIDNRSRAIYRKGWLWSTLGIEIIILILGLAWKGYRDRYLSDPAVIRRRKALRQFTEGLRDCHAAAAVNQPKEFHSVLNRLFTGLIADIFNLQQAGLTNDGINDILRESGYPHALTENVIELLDTCHLNSFAAAPSTSADMERTIREAISLAEQMVGCCNSASGSAGRSGVSDGSNSGGNANSGTVSGKSGKAFTVTGLLILISLLAMYFPNPVFCDASNRSLVYFEEGNGLYREQKYAEAVSVWSKIPGDLAIANPSVFYNLGNGWYKQGKLGKARLFYEKALRIDPDMVDARYNLNYLIQQLEDKIEVPEPNFVEALLKGWQGLFSLKSLTILTLFFLHLFLVGILGLKLSEGSGRRAFITMTVSGLLLGIVFGSTLALAAWDHDYRVEGIVISAGADILAEPNLSSKLKFSLHEGAKVTIEGVDGFWYRVSLPNGYSGWAEKMSIDRI</sequence>
<comment type="caution">
    <text evidence="6">The sequence shown here is derived from an EMBL/GenBank/DDBJ whole genome shotgun (WGS) entry which is preliminary data.</text>
</comment>